<evidence type="ECO:0000313" key="4">
    <source>
        <dbReference type="EMBL" id="SDR72315.1"/>
    </source>
</evidence>
<dbReference type="Pfam" id="PF13561">
    <property type="entry name" value="adh_short_C2"/>
    <property type="match status" value="1"/>
</dbReference>
<organism evidence="4 5">
    <name type="scientific">Actinopolymorpha singaporensis</name>
    <dbReference type="NCBI Taxonomy" id="117157"/>
    <lineage>
        <taxon>Bacteria</taxon>
        <taxon>Bacillati</taxon>
        <taxon>Actinomycetota</taxon>
        <taxon>Actinomycetes</taxon>
        <taxon>Propionibacteriales</taxon>
        <taxon>Actinopolymorphaceae</taxon>
        <taxon>Actinopolymorpha</taxon>
    </lineage>
</organism>
<dbReference type="SUPFAM" id="SSF51735">
    <property type="entry name" value="NAD(P)-binding Rossmann-fold domains"/>
    <property type="match status" value="1"/>
</dbReference>
<dbReference type="OrthoDB" id="7064009at2"/>
<proteinExistence type="inferred from homology"/>
<dbReference type="PANTHER" id="PTHR43477:SF1">
    <property type="entry name" value="DIHYDROANTICAPSIN 7-DEHYDROGENASE"/>
    <property type="match status" value="1"/>
</dbReference>
<name>A0A1H1LE40_9ACTN</name>
<dbReference type="InterPro" id="IPR002347">
    <property type="entry name" value="SDR_fam"/>
</dbReference>
<feature type="domain" description="Ketoreductase" evidence="3">
    <location>
        <begin position="7"/>
        <end position="189"/>
    </location>
</feature>
<comment type="similarity">
    <text evidence="1">Belongs to the short-chain dehydrogenases/reductases (SDR) family.</text>
</comment>
<dbReference type="CDD" id="cd05233">
    <property type="entry name" value="SDR_c"/>
    <property type="match status" value="1"/>
</dbReference>
<dbReference type="PRINTS" id="PR00080">
    <property type="entry name" value="SDRFAMILY"/>
</dbReference>
<dbReference type="STRING" id="117157.SAMN04489717_0263"/>
<dbReference type="Proteomes" id="UP000198983">
    <property type="component" value="Chromosome I"/>
</dbReference>
<accession>A0A1H1LE40</accession>
<dbReference type="Gene3D" id="3.40.50.720">
    <property type="entry name" value="NAD(P)-binding Rossmann-like Domain"/>
    <property type="match status" value="1"/>
</dbReference>
<dbReference type="SMART" id="SM00822">
    <property type="entry name" value="PKS_KR"/>
    <property type="match status" value="1"/>
</dbReference>
<dbReference type="PRINTS" id="PR00081">
    <property type="entry name" value="GDHRDH"/>
</dbReference>
<dbReference type="InterPro" id="IPR020904">
    <property type="entry name" value="Sc_DH/Rdtase_CS"/>
</dbReference>
<dbReference type="InterPro" id="IPR051122">
    <property type="entry name" value="SDR_DHRS6-like"/>
</dbReference>
<dbReference type="FunFam" id="3.40.50.720:FF:000084">
    <property type="entry name" value="Short-chain dehydrogenase reductase"/>
    <property type="match status" value="1"/>
</dbReference>
<protein>
    <submittedName>
        <fullName evidence="4">NAD(P)-dependent dehydrogenase, short-chain alcohol dehydrogenase family</fullName>
    </submittedName>
</protein>
<sequence length="265" mass="27891">MGEFTGKVALVAGGGSGIGRAVTELLAAEGATVVVATNVEDHVRALREELTGTPGEVSAVVADLTRAEEVRRYVDEAAERHGGIDVLVNSAGVQRYGTVEETSEELWDEVLAVNLKAMYLTARFAVPHLRARGGGAIVNVASVQAYVTQDRVAAYAASKGGILALTRAMAVDHARDGIRVNAVCPGSVDTPMLRWSADLFRGDRDAEDVLADWGRSHPIGRIAKPAEVAELVAFLAGDRSSFVTGADYRVDGGLLAMAPVVLPEK</sequence>
<dbReference type="EMBL" id="LT629732">
    <property type="protein sequence ID" value="SDR72315.1"/>
    <property type="molecule type" value="Genomic_DNA"/>
</dbReference>
<dbReference type="InterPro" id="IPR036291">
    <property type="entry name" value="NAD(P)-bd_dom_sf"/>
</dbReference>
<dbReference type="AlphaFoldDB" id="A0A1H1LE40"/>
<reference evidence="4 5" key="1">
    <citation type="submission" date="2016-10" db="EMBL/GenBank/DDBJ databases">
        <authorList>
            <person name="de Groot N.N."/>
        </authorList>
    </citation>
    <scope>NUCLEOTIDE SEQUENCE [LARGE SCALE GENOMIC DNA]</scope>
    <source>
        <strain evidence="4 5">DSM 22024</strain>
    </source>
</reference>
<evidence type="ECO:0000256" key="1">
    <source>
        <dbReference type="ARBA" id="ARBA00006484"/>
    </source>
</evidence>
<evidence type="ECO:0000256" key="2">
    <source>
        <dbReference type="ARBA" id="ARBA00023002"/>
    </source>
</evidence>
<dbReference type="InterPro" id="IPR057326">
    <property type="entry name" value="KR_dom"/>
</dbReference>
<dbReference type="GO" id="GO:0016491">
    <property type="term" value="F:oxidoreductase activity"/>
    <property type="evidence" value="ECO:0007669"/>
    <property type="project" value="UniProtKB-KW"/>
</dbReference>
<gene>
    <name evidence="4" type="ORF">SAMN04489717_0263</name>
</gene>
<keyword evidence="2" id="KW-0560">Oxidoreductase</keyword>
<evidence type="ECO:0000313" key="5">
    <source>
        <dbReference type="Proteomes" id="UP000198983"/>
    </source>
</evidence>
<dbReference type="RefSeq" id="WP_092649784.1">
    <property type="nucleotide sequence ID" value="NZ_LT629732.1"/>
</dbReference>
<dbReference type="PROSITE" id="PS00061">
    <property type="entry name" value="ADH_SHORT"/>
    <property type="match status" value="1"/>
</dbReference>
<keyword evidence="5" id="KW-1185">Reference proteome</keyword>
<evidence type="ECO:0000259" key="3">
    <source>
        <dbReference type="SMART" id="SM00822"/>
    </source>
</evidence>
<dbReference type="NCBIfam" id="NF005559">
    <property type="entry name" value="PRK07231.1"/>
    <property type="match status" value="1"/>
</dbReference>
<dbReference type="PANTHER" id="PTHR43477">
    <property type="entry name" value="DIHYDROANTICAPSIN 7-DEHYDROGENASE"/>
    <property type="match status" value="1"/>
</dbReference>